<dbReference type="Pfam" id="PF01425">
    <property type="entry name" value="Amidase"/>
    <property type="match status" value="1"/>
</dbReference>
<evidence type="ECO:0000313" key="2">
    <source>
        <dbReference type="EMBL" id="MBS3183017.1"/>
    </source>
</evidence>
<dbReference type="InterPro" id="IPR000120">
    <property type="entry name" value="Amidase"/>
</dbReference>
<dbReference type="SUPFAM" id="SSF75304">
    <property type="entry name" value="Amidase signature (AS) enzymes"/>
    <property type="match status" value="1"/>
</dbReference>
<organism evidence="2 3">
    <name type="scientific">Leucobacter manosquensis</name>
    <dbReference type="NCBI Taxonomy" id="2810611"/>
    <lineage>
        <taxon>Bacteria</taxon>
        <taxon>Bacillati</taxon>
        <taxon>Actinomycetota</taxon>
        <taxon>Actinomycetes</taxon>
        <taxon>Micrococcales</taxon>
        <taxon>Microbacteriaceae</taxon>
        <taxon>Leucobacter</taxon>
    </lineage>
</organism>
<dbReference type="InterPro" id="IPR023631">
    <property type="entry name" value="Amidase_dom"/>
</dbReference>
<protein>
    <recommendedName>
        <fullName evidence="1">Amidase domain-containing protein</fullName>
    </recommendedName>
</protein>
<name>A0ABS5M777_9MICO</name>
<comment type="caution">
    <text evidence="2">The sequence shown here is derived from an EMBL/GenBank/DDBJ whole genome shotgun (WGS) entry which is preliminary data.</text>
</comment>
<feature type="domain" description="Amidase" evidence="1">
    <location>
        <begin position="38"/>
        <end position="444"/>
    </location>
</feature>
<gene>
    <name evidence="2" type="ORF">JSQ98_12565</name>
</gene>
<dbReference type="PANTHER" id="PTHR11895">
    <property type="entry name" value="TRANSAMIDASE"/>
    <property type="match status" value="1"/>
</dbReference>
<dbReference type="Proteomes" id="UP000811492">
    <property type="component" value="Unassembled WGS sequence"/>
</dbReference>
<dbReference type="EMBL" id="JAFEVO010000001">
    <property type="protein sequence ID" value="MBS3183017.1"/>
    <property type="molecule type" value="Genomic_DNA"/>
</dbReference>
<proteinExistence type="predicted"/>
<dbReference type="RefSeq" id="WP_211649984.1">
    <property type="nucleotide sequence ID" value="NZ_JAFEVO010000001.1"/>
</dbReference>
<keyword evidence="3" id="KW-1185">Reference proteome</keyword>
<evidence type="ECO:0000313" key="3">
    <source>
        <dbReference type="Proteomes" id="UP000811492"/>
    </source>
</evidence>
<dbReference type="InterPro" id="IPR036928">
    <property type="entry name" value="AS_sf"/>
</dbReference>
<dbReference type="Gene3D" id="3.90.1300.10">
    <property type="entry name" value="Amidase signature (AS) domain"/>
    <property type="match status" value="1"/>
</dbReference>
<accession>A0ABS5M777</accession>
<dbReference type="PANTHER" id="PTHR11895:SF151">
    <property type="entry name" value="GLUTAMYL-TRNA(GLN) AMIDOTRANSFERASE SUBUNIT A"/>
    <property type="match status" value="1"/>
</dbReference>
<sequence>MSTIADSGDGLTRSTGEDGVLVLHALERARHDPFRSFIAVAESAPRSSHPRAAFAGVPFAAKDNLEARGFPTTANTPALLGTSGTAESPVVAALRAVGAVLIGKTGMHELALGVTSSAAAFPATVNPRDSRRSAGGSSGGSGAAVAAGIVPFALGTDTGGSITIPAAWCGVYGFRPSTGRWSAQGTVPLSSTRDTVGVIAESVQWIAEVDRVVAPRYQGHRSGRPPKRSRMRIGIPDEDSEWVTHCDAEVARAWMEALLILAQVPDIELVPVVDPGLHRAERSCGTTIELYEISHELTRYLGRLPEPIPFGELRDRVARAEVRDLLDESLGHRNDRHGYAAALRLRSALQRMHAKFHTAYALDALLYPSVPMVASLLEAPRPRAEGAMGERAPSDAEVFVRATWNVNPGSVAGAPALTLPAPRYSEGRPVGLTLEGARFADRRLIEVAGRVARRLHEHADQLK</sequence>
<evidence type="ECO:0000259" key="1">
    <source>
        <dbReference type="Pfam" id="PF01425"/>
    </source>
</evidence>
<reference evidence="2 3" key="1">
    <citation type="submission" date="2021-02" db="EMBL/GenBank/DDBJ databases">
        <title>Draft genome and description of Leucobacter sp nov strain Marseille-Q4368.</title>
        <authorList>
            <person name="Boxberger M."/>
            <person name="La Scola B."/>
        </authorList>
    </citation>
    <scope>NUCLEOTIDE SEQUENCE [LARGE SCALE GENOMIC DNA]</scope>
    <source>
        <strain evidence="2 3">Marseille-Q4368</strain>
    </source>
</reference>